<dbReference type="OrthoDB" id="9798676at2"/>
<dbReference type="RefSeq" id="WP_109722200.1">
    <property type="nucleotide sequence ID" value="NZ_MSZV01000075.1"/>
</dbReference>
<comment type="caution">
    <text evidence="2">The sequence shown here is derived from an EMBL/GenBank/DDBJ whole genome shotgun (WGS) entry which is preliminary data.</text>
</comment>
<gene>
    <name evidence="2" type="ORF">C7456_10287</name>
</gene>
<dbReference type="Gene3D" id="3.40.47.10">
    <property type="match status" value="1"/>
</dbReference>
<organism evidence="2 3">
    <name type="scientific">Fulvimonas soli</name>
    <dbReference type="NCBI Taxonomy" id="155197"/>
    <lineage>
        <taxon>Bacteria</taxon>
        <taxon>Pseudomonadati</taxon>
        <taxon>Pseudomonadota</taxon>
        <taxon>Gammaproteobacteria</taxon>
        <taxon>Lysobacterales</taxon>
        <taxon>Rhodanobacteraceae</taxon>
        <taxon>Fulvimonas</taxon>
    </lineage>
</organism>
<accession>A0A316IIL4</accession>
<dbReference type="SUPFAM" id="SSF53901">
    <property type="entry name" value="Thiolase-like"/>
    <property type="match status" value="1"/>
</dbReference>
<dbReference type="EMBL" id="QGHC01000002">
    <property type="protein sequence ID" value="PWK92354.1"/>
    <property type="molecule type" value="Genomic_DNA"/>
</dbReference>
<proteinExistence type="predicted"/>
<evidence type="ECO:0000313" key="2">
    <source>
        <dbReference type="EMBL" id="PWK92354.1"/>
    </source>
</evidence>
<evidence type="ECO:0000313" key="3">
    <source>
        <dbReference type="Proteomes" id="UP000245812"/>
    </source>
</evidence>
<evidence type="ECO:0000259" key="1">
    <source>
        <dbReference type="Pfam" id="PF13723"/>
    </source>
</evidence>
<dbReference type="GO" id="GO:0016746">
    <property type="term" value="F:acyltransferase activity"/>
    <property type="evidence" value="ECO:0007669"/>
    <property type="project" value="InterPro"/>
</dbReference>
<protein>
    <submittedName>
        <fullName evidence="2">Beta-ketoacyl synthase-like protein</fullName>
    </submittedName>
</protein>
<reference evidence="2 3" key="1">
    <citation type="submission" date="2018-05" db="EMBL/GenBank/DDBJ databases">
        <title>Genomic Encyclopedia of Type Strains, Phase IV (KMG-IV): sequencing the most valuable type-strain genomes for metagenomic binning, comparative biology and taxonomic classification.</title>
        <authorList>
            <person name="Goeker M."/>
        </authorList>
    </citation>
    <scope>NUCLEOTIDE SEQUENCE [LARGE SCALE GENOMIC DNA]</scope>
    <source>
        <strain evidence="2 3">DSM 14263</strain>
    </source>
</reference>
<sequence length="263" mass="26720">MSAAVHVAGVGLWAEGLPGFDALRARLAGAPAADTPGRPPAALLPPNERRRAPPQVLLAVEAAGQALAMSGLAPDAPACVFASAYGDQATTDYLCATLARAPRELSPTRFHQSVHNAAAGYWTIATGCRAPSSALCAGPESFGAGLLEAVLQVLADDRPVLLVACDTPGQGPLAEMTACHDAFACALLLAPRADGALARLSLHPHHGPCASLPWPEAFPADWLGGNPSAGALPLLVQLASGSGRCRLPAAPRLGLDIHVESPA</sequence>
<keyword evidence="3" id="KW-1185">Reference proteome</keyword>
<dbReference type="AlphaFoldDB" id="A0A316IIL4"/>
<dbReference type="Proteomes" id="UP000245812">
    <property type="component" value="Unassembled WGS sequence"/>
</dbReference>
<name>A0A316IIL4_9GAMM</name>
<dbReference type="Pfam" id="PF13723">
    <property type="entry name" value="Ketoacyl-synt_2"/>
    <property type="match status" value="1"/>
</dbReference>
<dbReference type="InterPro" id="IPR014030">
    <property type="entry name" value="Ketoacyl_synth_N"/>
</dbReference>
<feature type="domain" description="Beta-ketoacyl synthase-like N-terminal" evidence="1">
    <location>
        <begin position="33"/>
        <end position="195"/>
    </location>
</feature>
<dbReference type="InterPro" id="IPR016039">
    <property type="entry name" value="Thiolase-like"/>
</dbReference>